<name>A0A8K0XX13_9ENTR</name>
<dbReference type="PRINTS" id="PR00081">
    <property type="entry name" value="GDHRDH"/>
</dbReference>
<sequence>MVRKNKWVLVTGGSRGIGACIVTTLAGAGYDVIFTCHDSQKEALRLVDEVSHDNSRCQYYRCDVSDAEQVKKLCKHLITEYGAPYAIINNAGITLDNLLINTRSEDWHRIIATNLDAQFYFSQQLLPAMLSTGSGCIIGISSVAGIRGNIGQTAYSASKAAQTGFTRSLAREVGRFNIRVNSIAPGIIDTAMLKLLPPKALTRLVSQVALGKPGCTEDIAAMVEFLLSDRARYITGQTLVIDGGLSI</sequence>
<dbReference type="Gene3D" id="3.40.50.720">
    <property type="entry name" value="NAD(P)-binding Rossmann-like Domain"/>
    <property type="match status" value="1"/>
</dbReference>
<dbReference type="PRINTS" id="PR00080">
    <property type="entry name" value="SDRFAMILY"/>
</dbReference>
<protein>
    <submittedName>
        <fullName evidence="4">SDR family oxidoreductase</fullName>
    </submittedName>
</protein>
<feature type="domain" description="Ketoreductase" evidence="3">
    <location>
        <begin position="6"/>
        <end position="190"/>
    </location>
</feature>
<dbReference type="PANTHER" id="PTHR42879">
    <property type="entry name" value="3-OXOACYL-(ACYL-CARRIER-PROTEIN) REDUCTASE"/>
    <property type="match status" value="1"/>
</dbReference>
<comment type="caution">
    <text evidence="4">The sequence shown here is derived from an EMBL/GenBank/DDBJ whole genome shotgun (WGS) entry which is preliminary data.</text>
</comment>
<dbReference type="InterPro" id="IPR002347">
    <property type="entry name" value="SDR_fam"/>
</dbReference>
<dbReference type="InterPro" id="IPR057326">
    <property type="entry name" value="KR_dom"/>
</dbReference>
<reference evidence="4" key="1">
    <citation type="submission" date="2021-01" db="EMBL/GenBank/DDBJ databases">
        <title>Intestinitalea alba gen. nov., sp. nov., a novel genus of the family Enterobacteriaceae, isolated from the gut of the plastic-eating mealworm Tenebrio molitor L.</title>
        <authorList>
            <person name="Yang Y."/>
        </authorList>
    </citation>
    <scope>NUCLEOTIDE SEQUENCE</scope>
    <source>
        <strain evidence="4">BIT-L3</strain>
    </source>
</reference>
<dbReference type="SUPFAM" id="SSF51735">
    <property type="entry name" value="NAD(P)-binding Rossmann-fold domains"/>
    <property type="match status" value="1"/>
</dbReference>
<dbReference type="EMBL" id="JAEPBH010000026">
    <property type="protein sequence ID" value="MBK4715846.1"/>
    <property type="molecule type" value="Genomic_DNA"/>
</dbReference>
<dbReference type="RefSeq" id="WP_238714066.1">
    <property type="nucleotide sequence ID" value="NZ_JAEPBH010000026.1"/>
</dbReference>
<comment type="similarity">
    <text evidence="1">Belongs to the short-chain dehydrogenases/reductases (SDR) family.</text>
</comment>
<gene>
    <name evidence="4" type="ORF">JJB97_11000</name>
</gene>
<dbReference type="FunFam" id="3.40.50.720:FF:000173">
    <property type="entry name" value="3-oxoacyl-[acyl-carrier protein] reductase"/>
    <property type="match status" value="1"/>
</dbReference>
<dbReference type="InterPro" id="IPR050259">
    <property type="entry name" value="SDR"/>
</dbReference>
<proteinExistence type="inferred from homology"/>
<evidence type="ECO:0000313" key="4">
    <source>
        <dbReference type="EMBL" id="MBK4715846.1"/>
    </source>
</evidence>
<organism evidence="4 5">
    <name type="scientific">Tenebrionibacter intestinalis</name>
    <dbReference type="NCBI Taxonomy" id="2799638"/>
    <lineage>
        <taxon>Bacteria</taxon>
        <taxon>Pseudomonadati</taxon>
        <taxon>Pseudomonadota</taxon>
        <taxon>Gammaproteobacteria</taxon>
        <taxon>Enterobacterales</taxon>
        <taxon>Enterobacteriaceae</taxon>
        <taxon>Tenebrionibacter/Tenebrionicola group</taxon>
        <taxon>Tenebrionibacter</taxon>
    </lineage>
</organism>
<dbReference type="NCBIfam" id="NF009466">
    <property type="entry name" value="PRK12826.1-2"/>
    <property type="match status" value="1"/>
</dbReference>
<dbReference type="Proteomes" id="UP000659047">
    <property type="component" value="Unassembled WGS sequence"/>
</dbReference>
<keyword evidence="2" id="KW-0560">Oxidoreductase</keyword>
<evidence type="ECO:0000313" key="5">
    <source>
        <dbReference type="Proteomes" id="UP000659047"/>
    </source>
</evidence>
<evidence type="ECO:0000256" key="2">
    <source>
        <dbReference type="ARBA" id="ARBA00023002"/>
    </source>
</evidence>
<dbReference type="AlphaFoldDB" id="A0A8K0XX13"/>
<accession>A0A8K0XX13</accession>
<dbReference type="InterPro" id="IPR036291">
    <property type="entry name" value="NAD(P)-bd_dom_sf"/>
</dbReference>
<evidence type="ECO:0000256" key="1">
    <source>
        <dbReference type="ARBA" id="ARBA00006484"/>
    </source>
</evidence>
<dbReference type="PANTHER" id="PTHR42879:SF2">
    <property type="entry name" value="3-OXOACYL-[ACYL-CARRIER-PROTEIN] REDUCTASE FABG"/>
    <property type="match status" value="1"/>
</dbReference>
<dbReference type="GO" id="GO:0016491">
    <property type="term" value="F:oxidoreductase activity"/>
    <property type="evidence" value="ECO:0007669"/>
    <property type="project" value="UniProtKB-KW"/>
</dbReference>
<dbReference type="Pfam" id="PF13561">
    <property type="entry name" value="adh_short_C2"/>
    <property type="match status" value="1"/>
</dbReference>
<dbReference type="SMART" id="SM00822">
    <property type="entry name" value="PKS_KR"/>
    <property type="match status" value="1"/>
</dbReference>
<keyword evidence="5" id="KW-1185">Reference proteome</keyword>
<evidence type="ECO:0000259" key="3">
    <source>
        <dbReference type="SMART" id="SM00822"/>
    </source>
</evidence>